<keyword evidence="2" id="KW-1003">Cell membrane</keyword>
<dbReference type="EMBL" id="FPAW01000042">
    <property type="protein sequence ID" value="SFU18301.1"/>
    <property type="molecule type" value="Genomic_DNA"/>
</dbReference>
<evidence type="ECO:0000256" key="2">
    <source>
        <dbReference type="ARBA" id="ARBA00022475"/>
    </source>
</evidence>
<evidence type="ECO:0000313" key="10">
    <source>
        <dbReference type="EMBL" id="SFU18301.1"/>
    </source>
</evidence>
<keyword evidence="5 8" id="KW-1133">Transmembrane helix</keyword>
<keyword evidence="6 8" id="KW-0472">Membrane</keyword>
<dbReference type="GO" id="GO:0022857">
    <property type="term" value="F:transmembrane transporter activity"/>
    <property type="evidence" value="ECO:0007669"/>
    <property type="project" value="UniProtKB-UniRule"/>
</dbReference>
<feature type="transmembrane region" description="Helical" evidence="8">
    <location>
        <begin position="36"/>
        <end position="55"/>
    </location>
</feature>
<feature type="domain" description="TRAP C4-dicarboxylate transport system permease DctM subunit" evidence="9">
    <location>
        <begin position="1"/>
        <end position="54"/>
    </location>
</feature>
<accession>A0A1I7E2W8</accession>
<keyword evidence="11" id="KW-1185">Reference proteome</keyword>
<dbReference type="PANTHER" id="PTHR33362">
    <property type="entry name" value="SIALIC ACID TRAP TRANSPORTER PERMEASE PROTEIN SIAT-RELATED"/>
    <property type="match status" value="1"/>
</dbReference>
<reference evidence="10 11" key="1">
    <citation type="submission" date="2016-10" db="EMBL/GenBank/DDBJ databases">
        <authorList>
            <person name="de Groot N.N."/>
        </authorList>
    </citation>
    <scope>NUCLEOTIDE SEQUENCE [LARGE SCALE GENOMIC DNA]</scope>
    <source>
        <strain evidence="10 11">CGMCC 1.10959</strain>
    </source>
</reference>
<evidence type="ECO:0000256" key="3">
    <source>
        <dbReference type="ARBA" id="ARBA00022519"/>
    </source>
</evidence>
<dbReference type="Proteomes" id="UP000182466">
    <property type="component" value="Unassembled WGS sequence"/>
</dbReference>
<evidence type="ECO:0000256" key="7">
    <source>
        <dbReference type="RuleBase" id="RU369079"/>
    </source>
</evidence>
<evidence type="ECO:0000313" key="11">
    <source>
        <dbReference type="Proteomes" id="UP000182466"/>
    </source>
</evidence>
<keyword evidence="7" id="KW-0813">Transport</keyword>
<dbReference type="GO" id="GO:0005886">
    <property type="term" value="C:plasma membrane"/>
    <property type="evidence" value="ECO:0007669"/>
    <property type="project" value="UniProtKB-SubCell"/>
</dbReference>
<sequence>MVLNLTIAGLTPPLGTLMFITCGITGVSISDFTKALLPFLAMIVAVLLLLTYLPFLSLALPNLIFGVQ</sequence>
<name>A0A1I7E2W8_9RHOB</name>
<dbReference type="InterPro" id="IPR010656">
    <property type="entry name" value="DctM"/>
</dbReference>
<dbReference type="InterPro" id="IPR004681">
    <property type="entry name" value="TRAP_DctM"/>
</dbReference>
<evidence type="ECO:0000256" key="8">
    <source>
        <dbReference type="SAM" id="Phobius"/>
    </source>
</evidence>
<dbReference type="AlphaFoldDB" id="A0A1I7E2W8"/>
<dbReference type="STRING" id="999627.SAMN05216236_14230"/>
<dbReference type="eggNOG" id="COG1593">
    <property type="taxonomic scope" value="Bacteria"/>
</dbReference>
<organism evidence="10 11">
    <name type="scientific">Sedimentitalea nanhaiensis</name>
    <dbReference type="NCBI Taxonomy" id="999627"/>
    <lineage>
        <taxon>Bacteria</taxon>
        <taxon>Pseudomonadati</taxon>
        <taxon>Pseudomonadota</taxon>
        <taxon>Alphaproteobacteria</taxon>
        <taxon>Rhodobacterales</taxon>
        <taxon>Paracoccaceae</taxon>
        <taxon>Sedimentitalea</taxon>
    </lineage>
</organism>
<evidence type="ECO:0000256" key="1">
    <source>
        <dbReference type="ARBA" id="ARBA00004429"/>
    </source>
</evidence>
<proteinExistence type="predicted"/>
<evidence type="ECO:0000256" key="4">
    <source>
        <dbReference type="ARBA" id="ARBA00022692"/>
    </source>
</evidence>
<evidence type="ECO:0000259" key="9">
    <source>
        <dbReference type="Pfam" id="PF06808"/>
    </source>
</evidence>
<comment type="subcellular location">
    <subcellularLocation>
        <location evidence="1 7">Cell inner membrane</location>
        <topology evidence="1 7">Multi-pass membrane protein</topology>
    </subcellularLocation>
</comment>
<keyword evidence="3 7" id="KW-0997">Cell inner membrane</keyword>
<feature type="transmembrane region" description="Helical" evidence="8">
    <location>
        <begin position="6"/>
        <end position="29"/>
    </location>
</feature>
<dbReference type="Pfam" id="PF06808">
    <property type="entry name" value="DctM"/>
    <property type="match status" value="1"/>
</dbReference>
<gene>
    <name evidence="10" type="ORF">SAMN05216236_14230</name>
</gene>
<protein>
    <submittedName>
        <fullName evidence="10">Tripartite ATP-independent transporter, DctM component</fullName>
    </submittedName>
</protein>
<comment type="function">
    <text evidence="7">Part of the tripartite ATP-independent periplasmic (TRAP) transport system.</text>
</comment>
<keyword evidence="4 8" id="KW-0812">Transmembrane</keyword>
<evidence type="ECO:0000256" key="6">
    <source>
        <dbReference type="ARBA" id="ARBA00023136"/>
    </source>
</evidence>
<evidence type="ECO:0000256" key="5">
    <source>
        <dbReference type="ARBA" id="ARBA00022989"/>
    </source>
</evidence>